<comment type="pathway">
    <text evidence="1">Mycotoxin biosynthesis.</text>
</comment>
<dbReference type="GO" id="GO:0043386">
    <property type="term" value="P:mycotoxin biosynthetic process"/>
    <property type="evidence" value="ECO:0007669"/>
    <property type="project" value="InterPro"/>
</dbReference>
<evidence type="ECO:0000256" key="3">
    <source>
        <dbReference type="ARBA" id="ARBA00035112"/>
    </source>
</evidence>
<keyword evidence="5" id="KW-1185">Reference proteome</keyword>
<dbReference type="PANTHER" id="PTHR33365">
    <property type="entry name" value="YALI0B05434P"/>
    <property type="match status" value="1"/>
</dbReference>
<dbReference type="OrthoDB" id="3687641at2759"/>
<evidence type="ECO:0000313" key="4">
    <source>
        <dbReference type="EMBL" id="KZT01769.1"/>
    </source>
</evidence>
<dbReference type="GeneID" id="63822077"/>
<gene>
    <name evidence="4" type="ORF">LAESUDRAFT_663257</name>
</gene>
<dbReference type="InParanoid" id="A0A165BWB9"/>
<dbReference type="Pfam" id="PF11807">
    <property type="entry name" value="UstYa"/>
    <property type="match status" value="1"/>
</dbReference>
<dbReference type="PANTHER" id="PTHR33365:SF11">
    <property type="entry name" value="TAT PATHWAY SIGNAL SEQUENCE"/>
    <property type="match status" value="1"/>
</dbReference>
<name>A0A165BWB9_9APHY</name>
<dbReference type="InterPro" id="IPR021765">
    <property type="entry name" value="UstYa-like"/>
</dbReference>
<dbReference type="AlphaFoldDB" id="A0A165BWB9"/>
<evidence type="ECO:0000256" key="1">
    <source>
        <dbReference type="ARBA" id="ARBA00004685"/>
    </source>
</evidence>
<dbReference type="Proteomes" id="UP000076871">
    <property type="component" value="Unassembled WGS sequence"/>
</dbReference>
<evidence type="ECO:0000256" key="2">
    <source>
        <dbReference type="ARBA" id="ARBA00023002"/>
    </source>
</evidence>
<dbReference type="STRING" id="1314785.A0A165BWB9"/>
<evidence type="ECO:0000313" key="5">
    <source>
        <dbReference type="Proteomes" id="UP000076871"/>
    </source>
</evidence>
<organism evidence="4 5">
    <name type="scientific">Laetiporus sulphureus 93-53</name>
    <dbReference type="NCBI Taxonomy" id="1314785"/>
    <lineage>
        <taxon>Eukaryota</taxon>
        <taxon>Fungi</taxon>
        <taxon>Dikarya</taxon>
        <taxon>Basidiomycota</taxon>
        <taxon>Agaricomycotina</taxon>
        <taxon>Agaricomycetes</taxon>
        <taxon>Polyporales</taxon>
        <taxon>Laetiporus</taxon>
    </lineage>
</organism>
<sequence>MSTGAQRQHTYIAEDYLLEYPIDHLDPVTMTLHESVHFSLNLTDPIVDMEWESLAAHPGGFGRTQLGPDHCLFVLTFYHQLHCLWKFQSTLINRNDPGASPHHVQHCLNYLHQLFLCDAATTLELGDFMVRDFEQNRVGDTLVCRDWEKVYNVLDSAFVEWSTWSVQWN</sequence>
<dbReference type="RefSeq" id="XP_040759509.1">
    <property type="nucleotide sequence ID" value="XM_040905047.1"/>
</dbReference>
<dbReference type="EMBL" id="KV427659">
    <property type="protein sequence ID" value="KZT01769.1"/>
    <property type="molecule type" value="Genomic_DNA"/>
</dbReference>
<reference evidence="4 5" key="1">
    <citation type="journal article" date="2016" name="Mol. Biol. Evol.">
        <title>Comparative Genomics of Early-Diverging Mushroom-Forming Fungi Provides Insights into the Origins of Lignocellulose Decay Capabilities.</title>
        <authorList>
            <person name="Nagy L.G."/>
            <person name="Riley R."/>
            <person name="Tritt A."/>
            <person name="Adam C."/>
            <person name="Daum C."/>
            <person name="Floudas D."/>
            <person name="Sun H."/>
            <person name="Yadav J.S."/>
            <person name="Pangilinan J."/>
            <person name="Larsson K.H."/>
            <person name="Matsuura K."/>
            <person name="Barry K."/>
            <person name="Labutti K."/>
            <person name="Kuo R."/>
            <person name="Ohm R.A."/>
            <person name="Bhattacharya S.S."/>
            <person name="Shirouzu T."/>
            <person name="Yoshinaga Y."/>
            <person name="Martin F.M."/>
            <person name="Grigoriev I.V."/>
            <person name="Hibbett D.S."/>
        </authorList>
    </citation>
    <scope>NUCLEOTIDE SEQUENCE [LARGE SCALE GENOMIC DNA]</scope>
    <source>
        <strain evidence="4 5">93-53</strain>
    </source>
</reference>
<protein>
    <submittedName>
        <fullName evidence="4">Uncharacterized protein</fullName>
    </submittedName>
</protein>
<accession>A0A165BWB9</accession>
<proteinExistence type="inferred from homology"/>
<comment type="similarity">
    <text evidence="3">Belongs to the ustYa family.</text>
</comment>
<keyword evidence="2" id="KW-0560">Oxidoreductase</keyword>
<dbReference type="GO" id="GO:0016491">
    <property type="term" value="F:oxidoreductase activity"/>
    <property type="evidence" value="ECO:0007669"/>
    <property type="project" value="UniProtKB-KW"/>
</dbReference>